<dbReference type="PANTHER" id="PTHR23167">
    <property type="entry name" value="CALPONIN HOMOLOGY DOMAIN-CONTAINING PROTEIN DDB_G0272472-RELATED"/>
    <property type="match status" value="1"/>
</dbReference>
<dbReference type="Pfam" id="PF10358">
    <property type="entry name" value="NT-C2"/>
    <property type="match status" value="1"/>
</dbReference>
<dbReference type="PANTHER" id="PTHR23167:SF46">
    <property type="entry name" value="EPS15 HOMOLOGY DOMAIN CONTAINING PROTEIN-BINDING PROTEIN 1, ISOFORM F"/>
    <property type="match status" value="1"/>
</dbReference>
<feature type="compositionally biased region" description="Basic and acidic residues" evidence="2">
    <location>
        <begin position="279"/>
        <end position="291"/>
    </location>
</feature>
<dbReference type="Gene3D" id="1.10.418.10">
    <property type="entry name" value="Calponin-like domain"/>
    <property type="match status" value="1"/>
</dbReference>
<comment type="caution">
    <text evidence="5">The sequence shown here is derived from an EMBL/GenBank/DDBJ whole genome shotgun (WGS) entry which is preliminary data.</text>
</comment>
<dbReference type="PROSITE" id="PS50021">
    <property type="entry name" value="CH"/>
    <property type="match status" value="1"/>
</dbReference>
<proteinExistence type="predicted"/>
<evidence type="ECO:0000259" key="4">
    <source>
        <dbReference type="PROSITE" id="PS51840"/>
    </source>
</evidence>
<accession>A0A2A2KMX5</accession>
<dbReference type="Pfam" id="PF12130">
    <property type="entry name" value="bMERB_dom"/>
    <property type="match status" value="1"/>
</dbReference>
<evidence type="ECO:0000313" key="5">
    <source>
        <dbReference type="EMBL" id="PAV75351.1"/>
    </source>
</evidence>
<dbReference type="EMBL" id="LIAE01008125">
    <property type="protein sequence ID" value="PAV75351.1"/>
    <property type="molecule type" value="Genomic_DNA"/>
</dbReference>
<dbReference type="Pfam" id="PF00307">
    <property type="entry name" value="CH"/>
    <property type="match status" value="1"/>
</dbReference>
<dbReference type="OrthoDB" id="5972258at2759"/>
<reference evidence="5 6" key="1">
    <citation type="journal article" date="2017" name="Curr. Biol.">
        <title>Genome architecture and evolution of a unichromosomal asexual nematode.</title>
        <authorList>
            <person name="Fradin H."/>
            <person name="Zegar C."/>
            <person name="Gutwein M."/>
            <person name="Lucas J."/>
            <person name="Kovtun M."/>
            <person name="Corcoran D."/>
            <person name="Baugh L.R."/>
            <person name="Kiontke K."/>
            <person name="Gunsalus K."/>
            <person name="Fitch D.H."/>
            <person name="Piano F."/>
        </authorList>
    </citation>
    <scope>NUCLEOTIDE SEQUENCE [LARGE SCALE GENOMIC DNA]</scope>
    <source>
        <strain evidence="5">PF1309</strain>
    </source>
</reference>
<feature type="domain" description="Calponin-homology (CH)" evidence="3">
    <location>
        <begin position="349"/>
        <end position="456"/>
    </location>
</feature>
<sequence>MTSLMRKFRRTNKKAAKYKFTATLQELVLTVSDHKKWKPDSVIISFMHRRRKVASKERQWEQSYSNDNMSVIMWPDRAPDKIDILTTLYKADNDDQFEDKEWTIVIEEVVQKGRRKPIAAVPLNVRLFVLDSAEDKSQLKLKLRPLNSNLVNGSLILLLSSQLVKEGFKDDMSRTSSAMPSTVTSREVSIVHDSGVEVLHDATDERTIAAKRELHNITTTIQNQKWAENEPKRAERNDSYKQPPMPPYDRKHQYPQEPEQASRANTASPTKARPSWRLASREKDPEEDVQLRERRISQKSTEMHFEVNEKSEPVPVNYQPFAAVRASSVQRSLRSHSPRAPSRTRAPAKVDGEDLLTWAKRVTEGYQGVKIQDFSKSWRSGLALCALLHAYRPDVFGEFEEIDMSDTLNGRKANVTKALRVAGVLGVDKLPDENDILTPDSRIIKMLLERLRRALEGDFGSAPPISESDHRISQLFKISDSERAVVDEINKIREKRDIENSVDYRDVKEQNITATNHTSGHQARSPRKQPHDPFDKEDEAQQGPSQNGEEHYDATQVFKLNTGSLPRIRSRNTSPSKNEQLQKKVREMLQTGVSKPTENTPENEKRLQEARRLIEEATSDGATYQIGYDETETPLIPAMGRPTQGLNEKLRIADPFVSSSQRLVHGTPTKKFTSQWEKDMEDIEGTRQKQEETAQRLEDVEALSKAIQAKIRDTEKGGSEEETLLGTFISLTNEKNSLVGKQEYYNIIEQIREVSKKIHGLSTKVDEVTRNDENNSYYKTEEEKCRIDKLIEEYQAAIQNKDFLIDKLDNTERELVEDQERLNSLPLESASNFVRGIDQPISASKRIMQFIRKS</sequence>
<keyword evidence="6" id="KW-1185">Reference proteome</keyword>
<evidence type="ECO:0000256" key="2">
    <source>
        <dbReference type="SAM" id="MobiDB-lite"/>
    </source>
</evidence>
<dbReference type="PROSITE" id="PS51840">
    <property type="entry name" value="C2_NT"/>
    <property type="match status" value="1"/>
</dbReference>
<keyword evidence="1" id="KW-0175">Coiled coil</keyword>
<evidence type="ECO:0000313" key="6">
    <source>
        <dbReference type="Proteomes" id="UP000218231"/>
    </source>
</evidence>
<dbReference type="InterPro" id="IPR050540">
    <property type="entry name" value="F-actin_Monoox_Mical"/>
</dbReference>
<feature type="compositionally biased region" description="Basic and acidic residues" evidence="2">
    <location>
        <begin position="227"/>
        <end position="239"/>
    </location>
</feature>
<dbReference type="InterPro" id="IPR036872">
    <property type="entry name" value="CH_dom_sf"/>
</dbReference>
<protein>
    <recommendedName>
        <fullName evidence="7">EH domain-binding protein 1</fullName>
    </recommendedName>
</protein>
<feature type="coiled-coil region" evidence="1">
    <location>
        <begin position="780"/>
        <end position="821"/>
    </location>
</feature>
<gene>
    <name evidence="5" type="ORF">WR25_14837</name>
</gene>
<dbReference type="SMART" id="SM00033">
    <property type="entry name" value="CH"/>
    <property type="match status" value="1"/>
</dbReference>
<evidence type="ECO:0000256" key="1">
    <source>
        <dbReference type="SAM" id="Coils"/>
    </source>
</evidence>
<evidence type="ECO:0008006" key="7">
    <source>
        <dbReference type="Google" id="ProtNLM"/>
    </source>
</evidence>
<feature type="region of interest" description="Disordered" evidence="2">
    <location>
        <begin position="222"/>
        <end position="291"/>
    </location>
</feature>
<dbReference type="AlphaFoldDB" id="A0A2A2KMX5"/>
<dbReference type="InterPro" id="IPR019448">
    <property type="entry name" value="NT-C2"/>
</dbReference>
<feature type="compositionally biased region" description="Polar residues" evidence="2">
    <location>
        <begin position="510"/>
        <end position="522"/>
    </location>
</feature>
<dbReference type="Proteomes" id="UP000218231">
    <property type="component" value="Unassembled WGS sequence"/>
</dbReference>
<feature type="region of interest" description="Disordered" evidence="2">
    <location>
        <begin position="503"/>
        <end position="583"/>
    </location>
</feature>
<organism evidence="5 6">
    <name type="scientific">Diploscapter pachys</name>
    <dbReference type="NCBI Taxonomy" id="2018661"/>
    <lineage>
        <taxon>Eukaryota</taxon>
        <taxon>Metazoa</taxon>
        <taxon>Ecdysozoa</taxon>
        <taxon>Nematoda</taxon>
        <taxon>Chromadorea</taxon>
        <taxon>Rhabditida</taxon>
        <taxon>Rhabditina</taxon>
        <taxon>Rhabditomorpha</taxon>
        <taxon>Rhabditoidea</taxon>
        <taxon>Rhabditidae</taxon>
        <taxon>Diploscapter</taxon>
    </lineage>
</organism>
<evidence type="ECO:0000259" key="3">
    <source>
        <dbReference type="PROSITE" id="PS50021"/>
    </source>
</evidence>
<name>A0A2A2KMX5_9BILA</name>
<dbReference type="InterPro" id="IPR001715">
    <property type="entry name" value="CH_dom"/>
</dbReference>
<feature type="domain" description="C2 NT-type" evidence="4">
    <location>
        <begin position="8"/>
        <end position="163"/>
    </location>
</feature>
<dbReference type="InterPro" id="IPR022735">
    <property type="entry name" value="bMERB_dom"/>
</dbReference>
<dbReference type="SMART" id="SM01203">
    <property type="entry name" value="DUF3585"/>
    <property type="match status" value="1"/>
</dbReference>
<dbReference type="SUPFAM" id="SSF47576">
    <property type="entry name" value="Calponin-homology domain, CH-domain"/>
    <property type="match status" value="1"/>
</dbReference>